<name>A0A914IB80_GLORO</name>
<evidence type="ECO:0000256" key="2">
    <source>
        <dbReference type="ARBA" id="ARBA00022692"/>
    </source>
</evidence>
<reference evidence="7" key="1">
    <citation type="submission" date="2022-11" db="UniProtKB">
        <authorList>
            <consortium name="WormBaseParasite"/>
        </authorList>
    </citation>
    <scope>IDENTIFICATION</scope>
</reference>
<evidence type="ECO:0000256" key="3">
    <source>
        <dbReference type="ARBA" id="ARBA00022989"/>
    </source>
</evidence>
<sequence>MFHFLIGLSMCVWILCGAISTLGAYCYVELGTSIRRSGGDFAYLCHVKWNAIAFMFMSVGCVLIYPMMLAIQANTFAEYIVQGFGLREMLPDDSLEQIVFKKLVGFLTLSRDSK</sequence>
<dbReference type="WBParaSite" id="Gr19_v10_g8981.t1">
    <property type="protein sequence ID" value="Gr19_v10_g8981.t1"/>
    <property type="gene ID" value="Gr19_v10_g8981"/>
</dbReference>
<dbReference type="Proteomes" id="UP000887572">
    <property type="component" value="Unplaced"/>
</dbReference>
<dbReference type="PANTHER" id="PTHR11785:SF523">
    <property type="entry name" value="AMINO ACID TRANSPORTER PROTEIN 6"/>
    <property type="match status" value="1"/>
</dbReference>
<organism evidence="6 7">
    <name type="scientific">Globodera rostochiensis</name>
    <name type="common">Golden nematode worm</name>
    <name type="synonym">Heterodera rostochiensis</name>
    <dbReference type="NCBI Taxonomy" id="31243"/>
    <lineage>
        <taxon>Eukaryota</taxon>
        <taxon>Metazoa</taxon>
        <taxon>Ecdysozoa</taxon>
        <taxon>Nematoda</taxon>
        <taxon>Chromadorea</taxon>
        <taxon>Rhabditida</taxon>
        <taxon>Tylenchina</taxon>
        <taxon>Tylenchomorpha</taxon>
        <taxon>Tylenchoidea</taxon>
        <taxon>Heteroderidae</taxon>
        <taxon>Heteroderinae</taxon>
        <taxon>Globodera</taxon>
    </lineage>
</organism>
<dbReference type="GO" id="GO:0015179">
    <property type="term" value="F:L-amino acid transmembrane transporter activity"/>
    <property type="evidence" value="ECO:0007669"/>
    <property type="project" value="TreeGrafter"/>
</dbReference>
<keyword evidence="6" id="KW-1185">Reference proteome</keyword>
<dbReference type="Pfam" id="PF13520">
    <property type="entry name" value="AA_permease_2"/>
    <property type="match status" value="1"/>
</dbReference>
<dbReference type="PANTHER" id="PTHR11785">
    <property type="entry name" value="AMINO ACID TRANSPORTER"/>
    <property type="match status" value="1"/>
</dbReference>
<dbReference type="InterPro" id="IPR050598">
    <property type="entry name" value="AminoAcid_Transporter"/>
</dbReference>
<feature type="transmembrane region" description="Helical" evidence="5">
    <location>
        <begin position="49"/>
        <end position="68"/>
    </location>
</feature>
<keyword evidence="2 5" id="KW-0812">Transmembrane</keyword>
<evidence type="ECO:0000256" key="4">
    <source>
        <dbReference type="ARBA" id="ARBA00023136"/>
    </source>
</evidence>
<evidence type="ECO:0000313" key="7">
    <source>
        <dbReference type="WBParaSite" id="Gr19_v10_g8981.t1"/>
    </source>
</evidence>
<dbReference type="Gene3D" id="1.20.1740.10">
    <property type="entry name" value="Amino acid/polyamine transporter I"/>
    <property type="match status" value="1"/>
</dbReference>
<proteinExistence type="predicted"/>
<keyword evidence="3 5" id="KW-1133">Transmembrane helix</keyword>
<dbReference type="InterPro" id="IPR002293">
    <property type="entry name" value="AA/rel_permease1"/>
</dbReference>
<evidence type="ECO:0000256" key="5">
    <source>
        <dbReference type="SAM" id="Phobius"/>
    </source>
</evidence>
<evidence type="ECO:0000256" key="1">
    <source>
        <dbReference type="ARBA" id="ARBA00004141"/>
    </source>
</evidence>
<evidence type="ECO:0000313" key="6">
    <source>
        <dbReference type="Proteomes" id="UP000887572"/>
    </source>
</evidence>
<feature type="transmembrane region" description="Helical" evidence="5">
    <location>
        <begin position="6"/>
        <end position="28"/>
    </location>
</feature>
<accession>A0A914IB80</accession>
<keyword evidence="4 5" id="KW-0472">Membrane</keyword>
<comment type="subcellular location">
    <subcellularLocation>
        <location evidence="1">Membrane</location>
        <topology evidence="1">Multi-pass membrane protein</topology>
    </subcellularLocation>
</comment>
<protein>
    <submittedName>
        <fullName evidence="7">Uncharacterized protein</fullName>
    </submittedName>
</protein>
<dbReference type="AlphaFoldDB" id="A0A914IB80"/>
<dbReference type="GO" id="GO:0016020">
    <property type="term" value="C:membrane"/>
    <property type="evidence" value="ECO:0007669"/>
    <property type="project" value="UniProtKB-SubCell"/>
</dbReference>